<organism evidence="2 3">
    <name type="scientific">Gigaspora margarita</name>
    <dbReference type="NCBI Taxonomy" id="4874"/>
    <lineage>
        <taxon>Eukaryota</taxon>
        <taxon>Fungi</taxon>
        <taxon>Fungi incertae sedis</taxon>
        <taxon>Mucoromycota</taxon>
        <taxon>Glomeromycotina</taxon>
        <taxon>Glomeromycetes</taxon>
        <taxon>Diversisporales</taxon>
        <taxon>Gigasporaceae</taxon>
        <taxon>Gigaspora</taxon>
    </lineage>
</organism>
<protein>
    <submittedName>
        <fullName evidence="2">13192_t:CDS:1</fullName>
    </submittedName>
</protein>
<sequence>MSSSSYCTAFWIILLFNIILNHVEDIDLNAEMEKEDFDDDKTFDEFECYISEKLANKEINMLAWWKIIK</sequence>
<evidence type="ECO:0000313" key="2">
    <source>
        <dbReference type="EMBL" id="CAG8796688.1"/>
    </source>
</evidence>
<gene>
    <name evidence="2" type="ORF">GMARGA_LOCUS22245</name>
</gene>
<evidence type="ECO:0000256" key="1">
    <source>
        <dbReference type="SAM" id="SignalP"/>
    </source>
</evidence>
<comment type="caution">
    <text evidence="2">The sequence shown here is derived from an EMBL/GenBank/DDBJ whole genome shotgun (WGS) entry which is preliminary data.</text>
</comment>
<feature type="chain" id="PRO_5047317854" evidence="1">
    <location>
        <begin position="26"/>
        <end position="69"/>
    </location>
</feature>
<evidence type="ECO:0000313" key="3">
    <source>
        <dbReference type="Proteomes" id="UP000789901"/>
    </source>
</evidence>
<dbReference type="EMBL" id="CAJVQB010021294">
    <property type="protein sequence ID" value="CAG8796688.1"/>
    <property type="molecule type" value="Genomic_DNA"/>
</dbReference>
<feature type="signal peptide" evidence="1">
    <location>
        <begin position="1"/>
        <end position="25"/>
    </location>
</feature>
<keyword evidence="3" id="KW-1185">Reference proteome</keyword>
<feature type="non-terminal residue" evidence="2">
    <location>
        <position position="69"/>
    </location>
</feature>
<proteinExistence type="predicted"/>
<accession>A0ABN7VSR8</accession>
<keyword evidence="1" id="KW-0732">Signal</keyword>
<name>A0ABN7VSR8_GIGMA</name>
<dbReference type="Proteomes" id="UP000789901">
    <property type="component" value="Unassembled WGS sequence"/>
</dbReference>
<reference evidence="2 3" key="1">
    <citation type="submission" date="2021-06" db="EMBL/GenBank/DDBJ databases">
        <authorList>
            <person name="Kallberg Y."/>
            <person name="Tangrot J."/>
            <person name="Rosling A."/>
        </authorList>
    </citation>
    <scope>NUCLEOTIDE SEQUENCE [LARGE SCALE GENOMIC DNA]</scope>
    <source>
        <strain evidence="2 3">120-4 pot B 10/14</strain>
    </source>
</reference>